<comment type="subcellular location">
    <subcellularLocation>
        <location evidence="1">Membrane</location>
        <topology evidence="1">Multi-pass membrane protein</topology>
    </subcellularLocation>
</comment>
<keyword evidence="9" id="KW-1185">Reference proteome</keyword>
<evidence type="ECO:0000256" key="2">
    <source>
        <dbReference type="ARBA" id="ARBA00022692"/>
    </source>
</evidence>
<feature type="transmembrane region" description="Helical" evidence="6">
    <location>
        <begin position="76"/>
        <end position="95"/>
    </location>
</feature>
<evidence type="ECO:0000256" key="4">
    <source>
        <dbReference type="ARBA" id="ARBA00023136"/>
    </source>
</evidence>
<keyword evidence="2 6" id="KW-0812">Transmembrane</keyword>
<evidence type="ECO:0000256" key="6">
    <source>
        <dbReference type="SAM" id="Phobius"/>
    </source>
</evidence>
<dbReference type="OrthoDB" id="444631at2759"/>
<dbReference type="InterPro" id="IPR052337">
    <property type="entry name" value="SAT4-like"/>
</dbReference>
<evidence type="ECO:0000256" key="5">
    <source>
        <dbReference type="ARBA" id="ARBA00038359"/>
    </source>
</evidence>
<reference evidence="8 9" key="1">
    <citation type="journal article" date="2019" name="Nat. Ecol. Evol.">
        <title>Megaphylogeny resolves global patterns of mushroom evolution.</title>
        <authorList>
            <person name="Varga T."/>
            <person name="Krizsan K."/>
            <person name="Foldi C."/>
            <person name="Dima B."/>
            <person name="Sanchez-Garcia M."/>
            <person name="Sanchez-Ramirez S."/>
            <person name="Szollosi G.J."/>
            <person name="Szarkandi J.G."/>
            <person name="Papp V."/>
            <person name="Albert L."/>
            <person name="Andreopoulos W."/>
            <person name="Angelini C."/>
            <person name="Antonin V."/>
            <person name="Barry K.W."/>
            <person name="Bougher N.L."/>
            <person name="Buchanan P."/>
            <person name="Buyck B."/>
            <person name="Bense V."/>
            <person name="Catcheside P."/>
            <person name="Chovatia M."/>
            <person name="Cooper J."/>
            <person name="Damon W."/>
            <person name="Desjardin D."/>
            <person name="Finy P."/>
            <person name="Geml J."/>
            <person name="Haridas S."/>
            <person name="Hughes K."/>
            <person name="Justo A."/>
            <person name="Karasinski D."/>
            <person name="Kautmanova I."/>
            <person name="Kiss B."/>
            <person name="Kocsube S."/>
            <person name="Kotiranta H."/>
            <person name="LaButti K.M."/>
            <person name="Lechner B.E."/>
            <person name="Liimatainen K."/>
            <person name="Lipzen A."/>
            <person name="Lukacs Z."/>
            <person name="Mihaltcheva S."/>
            <person name="Morgado L.N."/>
            <person name="Niskanen T."/>
            <person name="Noordeloos M.E."/>
            <person name="Ohm R.A."/>
            <person name="Ortiz-Santana B."/>
            <person name="Ovrebo C."/>
            <person name="Racz N."/>
            <person name="Riley R."/>
            <person name="Savchenko A."/>
            <person name="Shiryaev A."/>
            <person name="Soop K."/>
            <person name="Spirin V."/>
            <person name="Szebenyi C."/>
            <person name="Tomsovsky M."/>
            <person name="Tulloss R.E."/>
            <person name="Uehling J."/>
            <person name="Grigoriev I.V."/>
            <person name="Vagvolgyi C."/>
            <person name="Papp T."/>
            <person name="Martin F.M."/>
            <person name="Miettinen O."/>
            <person name="Hibbett D.S."/>
            <person name="Nagy L.G."/>
        </authorList>
    </citation>
    <scope>NUCLEOTIDE SEQUENCE [LARGE SCALE GENOMIC DNA]</scope>
    <source>
        <strain evidence="8 9">OMC1185</strain>
    </source>
</reference>
<keyword evidence="3 6" id="KW-1133">Transmembrane helix</keyword>
<gene>
    <name evidence="8" type="ORF">OE88DRAFT_628840</name>
</gene>
<protein>
    <recommendedName>
        <fullName evidence="7">Rhodopsin domain-containing protein</fullName>
    </recommendedName>
</protein>
<evidence type="ECO:0000259" key="7">
    <source>
        <dbReference type="Pfam" id="PF20684"/>
    </source>
</evidence>
<dbReference type="GO" id="GO:0016020">
    <property type="term" value="C:membrane"/>
    <property type="evidence" value="ECO:0007669"/>
    <property type="project" value="UniProtKB-SubCell"/>
</dbReference>
<accession>A0A5C3NF32</accession>
<dbReference type="AlphaFoldDB" id="A0A5C3NF32"/>
<feature type="transmembrane region" description="Helical" evidence="6">
    <location>
        <begin position="13"/>
        <end position="32"/>
    </location>
</feature>
<feature type="transmembrane region" description="Helical" evidence="6">
    <location>
        <begin position="151"/>
        <end position="174"/>
    </location>
</feature>
<comment type="similarity">
    <text evidence="5">Belongs to the SAT4 family.</text>
</comment>
<name>A0A5C3NF32_9AGAM</name>
<keyword evidence="4 6" id="KW-0472">Membrane</keyword>
<dbReference type="Proteomes" id="UP000305948">
    <property type="component" value="Unassembled WGS sequence"/>
</dbReference>
<dbReference type="EMBL" id="ML213504">
    <property type="protein sequence ID" value="TFK55517.1"/>
    <property type="molecule type" value="Genomic_DNA"/>
</dbReference>
<feature type="domain" description="Rhodopsin" evidence="7">
    <location>
        <begin position="29"/>
        <end position="214"/>
    </location>
</feature>
<sequence>MASVASEFKELRVLTWTLPIFALCVTAFRLTVRTYKRQLWWDDFWAFMASLCFILFIAAMELHFRDESSYSHTTKIALYYMLDQFFYAVNCLTATIRLSAPGHFRRVLVCAGCSFACAWAVLFAQVFWTCENEPGWKDTPAPQCDLGRNVAIAQVITDVMTDAILVAAPLRLVWKVKLSPAQKIRIMAVFSSTTIATAVSLYHAYAILRFGGFEEARAAVIQVLTFDTQSRYMVMIKFIRMGLPSLS</sequence>
<dbReference type="STRING" id="5364.A0A5C3NF32"/>
<organism evidence="8 9">
    <name type="scientific">Heliocybe sulcata</name>
    <dbReference type="NCBI Taxonomy" id="5364"/>
    <lineage>
        <taxon>Eukaryota</taxon>
        <taxon>Fungi</taxon>
        <taxon>Dikarya</taxon>
        <taxon>Basidiomycota</taxon>
        <taxon>Agaricomycotina</taxon>
        <taxon>Agaricomycetes</taxon>
        <taxon>Gloeophyllales</taxon>
        <taxon>Gloeophyllaceae</taxon>
        <taxon>Heliocybe</taxon>
    </lineage>
</organism>
<dbReference type="PANTHER" id="PTHR33048:SF19">
    <property type="entry name" value="MEMBRANE PROTEIN PTH11-LIKE, PUTATIVE (AFU_ORTHOLOGUE AFUA_1G14080)-RELATED"/>
    <property type="match status" value="1"/>
</dbReference>
<evidence type="ECO:0000256" key="3">
    <source>
        <dbReference type="ARBA" id="ARBA00022989"/>
    </source>
</evidence>
<dbReference type="Pfam" id="PF20684">
    <property type="entry name" value="Fung_rhodopsin"/>
    <property type="match status" value="1"/>
</dbReference>
<dbReference type="InterPro" id="IPR049326">
    <property type="entry name" value="Rhodopsin_dom_fungi"/>
</dbReference>
<evidence type="ECO:0000313" key="8">
    <source>
        <dbReference type="EMBL" id="TFK55517.1"/>
    </source>
</evidence>
<evidence type="ECO:0000313" key="9">
    <source>
        <dbReference type="Proteomes" id="UP000305948"/>
    </source>
</evidence>
<evidence type="ECO:0000256" key="1">
    <source>
        <dbReference type="ARBA" id="ARBA00004141"/>
    </source>
</evidence>
<feature type="transmembrane region" description="Helical" evidence="6">
    <location>
        <begin position="107"/>
        <end position="128"/>
    </location>
</feature>
<feature type="transmembrane region" description="Helical" evidence="6">
    <location>
        <begin position="44"/>
        <end position="64"/>
    </location>
</feature>
<proteinExistence type="inferred from homology"/>
<dbReference type="PANTHER" id="PTHR33048">
    <property type="entry name" value="PTH11-LIKE INTEGRAL MEMBRANE PROTEIN (AFU_ORTHOLOGUE AFUA_5G11245)"/>
    <property type="match status" value="1"/>
</dbReference>
<feature type="transmembrane region" description="Helical" evidence="6">
    <location>
        <begin position="186"/>
        <end position="205"/>
    </location>
</feature>